<evidence type="ECO:0000256" key="1">
    <source>
        <dbReference type="ARBA" id="ARBA00010066"/>
    </source>
</evidence>
<evidence type="ECO:0000256" key="6">
    <source>
        <dbReference type="SAM" id="Coils"/>
    </source>
</evidence>
<keyword evidence="6" id="KW-0175">Coiled coil</keyword>
<dbReference type="InterPro" id="IPR005124">
    <property type="entry name" value="V-ATPase_G"/>
</dbReference>
<keyword evidence="8" id="KW-1185">Reference proteome</keyword>
<accession>A0ABQ8PK52</accession>
<comment type="similarity">
    <text evidence="1 5">Belongs to the V-ATPase G subunit family.</text>
</comment>
<feature type="coiled-coil region" evidence="6">
    <location>
        <begin position="55"/>
        <end position="86"/>
    </location>
</feature>
<evidence type="ECO:0000313" key="7">
    <source>
        <dbReference type="EMBL" id="KAJ1990891.1"/>
    </source>
</evidence>
<gene>
    <name evidence="7" type="ORF">EDC05_003741</name>
</gene>
<dbReference type="PANTHER" id="PTHR12713">
    <property type="entry name" value="VACUOLAR ATP SYNTHASE SUBUNIT G"/>
    <property type="match status" value="1"/>
</dbReference>
<dbReference type="PANTHER" id="PTHR12713:SF11">
    <property type="entry name" value="V-TYPE PROTON ATPASE SUBUNIT G"/>
    <property type="match status" value="1"/>
</dbReference>
<evidence type="ECO:0000256" key="5">
    <source>
        <dbReference type="RuleBase" id="RU364019"/>
    </source>
</evidence>
<comment type="subunit">
    <text evidence="5">V-ATPase is a heteromultimeric enzyme made up of two complexes: the ATP-hydrolytic V1 complex and the proton translocation V0 complex.</text>
</comment>
<dbReference type="Gene3D" id="1.20.5.2950">
    <property type="match status" value="1"/>
</dbReference>
<name>A0ABQ8PK52_9FUNG</name>
<protein>
    <recommendedName>
        <fullName evidence="5">V-type proton ATPase subunit G</fullName>
    </recommendedName>
</protein>
<evidence type="ECO:0000256" key="3">
    <source>
        <dbReference type="ARBA" id="ARBA00022781"/>
    </source>
</evidence>
<evidence type="ECO:0000256" key="2">
    <source>
        <dbReference type="ARBA" id="ARBA00022448"/>
    </source>
</evidence>
<keyword evidence="2 5" id="KW-0813">Transport</keyword>
<keyword evidence="4 5" id="KW-0406">Ion transport</keyword>
<sequence>MVIISKNNLWFWSPEQTQSTTLYDISTSNSQGIQTLLEAEKNASKTVEQARLYRGKRLNDARSEAAKEIAELQEQKNKELEKIQLDSIDQTALTETIEKETAEKIKVTLAMFDKNKSKAVAKMVEAVTTVEHE</sequence>
<dbReference type="EMBL" id="JANBQD010000044">
    <property type="protein sequence ID" value="KAJ1990891.1"/>
    <property type="molecule type" value="Genomic_DNA"/>
</dbReference>
<comment type="function">
    <text evidence="5">Subunit of the V1 complex of vacuolar(H+)-ATPase (V-ATPase), a multisubunit enzyme composed of a peripheral complex (V1) that hydrolyzes ATP and a membrane integral complex (V0) that translocates protons. V-ATPase is responsible for acidifying and maintaining the pH of intracellular compartments and in some cell types, is targeted to the plasma membrane, where it is responsible for acidifying the extracellular environment.</text>
</comment>
<reference evidence="7" key="1">
    <citation type="submission" date="2022-07" db="EMBL/GenBank/DDBJ databases">
        <title>Phylogenomic reconstructions and comparative analyses of Kickxellomycotina fungi.</title>
        <authorList>
            <person name="Reynolds N.K."/>
            <person name="Stajich J.E."/>
            <person name="Barry K."/>
            <person name="Grigoriev I.V."/>
            <person name="Crous P."/>
            <person name="Smith M.E."/>
        </authorList>
    </citation>
    <scope>NUCLEOTIDE SEQUENCE</scope>
    <source>
        <strain evidence="7">BCRC 34882</strain>
    </source>
</reference>
<evidence type="ECO:0000256" key="4">
    <source>
        <dbReference type="ARBA" id="ARBA00023065"/>
    </source>
</evidence>
<proteinExistence type="inferred from homology"/>
<dbReference type="NCBIfam" id="TIGR01147">
    <property type="entry name" value="V_ATP_synt_G"/>
    <property type="match status" value="1"/>
</dbReference>
<comment type="caution">
    <text evidence="7">The sequence shown here is derived from an EMBL/GenBank/DDBJ whole genome shotgun (WGS) entry which is preliminary data.</text>
</comment>
<dbReference type="Proteomes" id="UP001151295">
    <property type="component" value="Unassembled WGS sequence"/>
</dbReference>
<evidence type="ECO:0000313" key="8">
    <source>
        <dbReference type="Proteomes" id="UP001151295"/>
    </source>
</evidence>
<dbReference type="Pfam" id="PF03179">
    <property type="entry name" value="V-ATPase_G"/>
    <property type="match status" value="1"/>
</dbReference>
<organism evidence="7 8">
    <name type="scientific">Coemansia umbellata</name>
    <dbReference type="NCBI Taxonomy" id="1424467"/>
    <lineage>
        <taxon>Eukaryota</taxon>
        <taxon>Fungi</taxon>
        <taxon>Fungi incertae sedis</taxon>
        <taxon>Zoopagomycota</taxon>
        <taxon>Kickxellomycotina</taxon>
        <taxon>Kickxellomycetes</taxon>
        <taxon>Kickxellales</taxon>
        <taxon>Kickxellaceae</taxon>
        <taxon>Coemansia</taxon>
    </lineage>
</organism>
<keyword evidence="3 5" id="KW-0375">Hydrogen ion transport</keyword>